<feature type="compositionally biased region" description="Basic and acidic residues" evidence="2">
    <location>
        <begin position="732"/>
        <end position="744"/>
    </location>
</feature>
<keyword evidence="1" id="KW-0175">Coiled coil</keyword>
<feature type="region of interest" description="Disordered" evidence="2">
    <location>
        <begin position="781"/>
        <end position="804"/>
    </location>
</feature>
<accession>A0AAD6C7F5</accession>
<sequence>MDDKEDPPSFKYRGWRAAAAGLDPHQLGSRLAGEVRSGDNLPVPSPSPVGRDPNSPSILQGNAFSMMRARGDTSRLPRKRSEGSNLASPSEDSQPRITRYPSGLNYDQELAVPMPKPHTRRYLPTDENSQSGIENVLSQSRPRTLLKKRSMPDAVRAKATPEPVPSADGKKKSRLEALRSKLSFKDLHKEAAKDEYTDIAVPPLPSSEKQDGTQGSTTGGGITGFTPSIFPFQNKPKPMQNIRPSAIPLTSPVSTTQHSSPPSRIALAPSGTYTHAHGSMTPSGSSNDQQIGTWEQVKAAAGRAESKEKLTPATKGSIPIPIGKHKPSPLATLPGPGAFTTDRSPVMPNSPAADYADSPPTGDSPPKPSDLTEGSGKVKYIRRTYVEKTSPSTPSPTVKSALPAPSPYQEGALSSGLRSGFMPGFEERLKGINQSLDNPISPALKISGTEAGAKDFDEMVRMIQQRAESGISSLTAQVNDLSQWTNNEIKSQVRSIKDLERMNNQLSLRQTEISQDIKKYKLDIDLDKVVKDRRIEILESKFLDEVDVELQNMALSMQEMTQKLENAIERFTAESDKAAKIAEKQEAHIRAMENEIAEMKQKGAYQSKLLPPGLAQRLGNQPASASAEPLLKSPESPIPPVRISPLPRSMTAAQAQQRESSMAKGEASPPFQRSLSIKKGLAIIPPNDSKTRGKVGSAEGRKKWNIFGTRRRDANSNGSSSGAGKISWLPRRSKDGQASDKASQRSETPPPIPRDILQNIENNIQAASQVHPALRNRVQQTVMHDESSLRSLSSPNTPTHTAAMPPGMTRLAHPESQNMGIITASVAPSLSSSFERRVAGGELLSADRCKLTPDPFMQSPSTPAYYRSIEDMRRPLLYRAEDEAHEWDRCSLREAKSTASLR</sequence>
<organism evidence="3 4">
    <name type="scientific">Penicillium daleae</name>
    <dbReference type="NCBI Taxonomy" id="63821"/>
    <lineage>
        <taxon>Eukaryota</taxon>
        <taxon>Fungi</taxon>
        <taxon>Dikarya</taxon>
        <taxon>Ascomycota</taxon>
        <taxon>Pezizomycotina</taxon>
        <taxon>Eurotiomycetes</taxon>
        <taxon>Eurotiomycetidae</taxon>
        <taxon>Eurotiales</taxon>
        <taxon>Aspergillaceae</taxon>
        <taxon>Penicillium</taxon>
    </lineage>
</organism>
<feature type="compositionally biased region" description="Polar residues" evidence="2">
    <location>
        <begin position="83"/>
        <end position="96"/>
    </location>
</feature>
<feature type="compositionally biased region" description="Polar residues" evidence="2">
    <location>
        <begin position="280"/>
        <end position="293"/>
    </location>
</feature>
<dbReference type="RefSeq" id="XP_056766659.1">
    <property type="nucleotide sequence ID" value="XM_056908041.1"/>
</dbReference>
<feature type="compositionally biased region" description="Polar residues" evidence="2">
    <location>
        <begin position="54"/>
        <end position="63"/>
    </location>
</feature>
<feature type="compositionally biased region" description="Low complexity" evidence="2">
    <location>
        <begin position="715"/>
        <end position="724"/>
    </location>
</feature>
<dbReference type="EMBL" id="JAPVEA010000005">
    <property type="protein sequence ID" value="KAJ5453703.1"/>
    <property type="molecule type" value="Genomic_DNA"/>
</dbReference>
<evidence type="ECO:0000313" key="4">
    <source>
        <dbReference type="Proteomes" id="UP001213681"/>
    </source>
</evidence>
<feature type="region of interest" description="Disordered" evidence="2">
    <location>
        <begin position="195"/>
        <end position="414"/>
    </location>
</feature>
<feature type="compositionally biased region" description="Polar residues" evidence="2">
    <location>
        <begin position="251"/>
        <end position="262"/>
    </location>
</feature>
<dbReference type="Proteomes" id="UP001213681">
    <property type="component" value="Unassembled WGS sequence"/>
</dbReference>
<keyword evidence="4" id="KW-1185">Reference proteome</keyword>
<evidence type="ECO:0000256" key="1">
    <source>
        <dbReference type="SAM" id="Coils"/>
    </source>
</evidence>
<feature type="compositionally biased region" description="Polar residues" evidence="2">
    <location>
        <begin position="789"/>
        <end position="800"/>
    </location>
</feature>
<feature type="compositionally biased region" description="Basic and acidic residues" evidence="2">
    <location>
        <begin position="69"/>
        <end position="82"/>
    </location>
</feature>
<dbReference type="AlphaFoldDB" id="A0AAD6C7F5"/>
<feature type="compositionally biased region" description="Polar residues" evidence="2">
    <location>
        <begin position="651"/>
        <end position="660"/>
    </location>
</feature>
<feature type="coiled-coil region" evidence="1">
    <location>
        <begin position="543"/>
        <end position="602"/>
    </location>
</feature>
<gene>
    <name evidence="3" type="ORF">N7458_004659</name>
</gene>
<feature type="region of interest" description="Disordered" evidence="2">
    <location>
        <begin position="27"/>
        <end position="173"/>
    </location>
</feature>
<comment type="caution">
    <text evidence="3">The sequence shown here is derived from an EMBL/GenBank/DDBJ whole genome shotgun (WGS) entry which is preliminary data.</text>
</comment>
<name>A0AAD6C7F5_9EURO</name>
<evidence type="ECO:0000256" key="2">
    <source>
        <dbReference type="SAM" id="MobiDB-lite"/>
    </source>
</evidence>
<reference evidence="3" key="1">
    <citation type="submission" date="2022-12" db="EMBL/GenBank/DDBJ databases">
        <authorList>
            <person name="Petersen C."/>
        </authorList>
    </citation>
    <scope>NUCLEOTIDE SEQUENCE</scope>
    <source>
        <strain evidence="3">IBT 16125</strain>
    </source>
</reference>
<reference evidence="3" key="2">
    <citation type="journal article" date="2023" name="IMA Fungus">
        <title>Comparative genomic study of the Penicillium genus elucidates a diverse pangenome and 15 lateral gene transfer events.</title>
        <authorList>
            <person name="Petersen C."/>
            <person name="Sorensen T."/>
            <person name="Nielsen M.R."/>
            <person name="Sondergaard T.E."/>
            <person name="Sorensen J.L."/>
            <person name="Fitzpatrick D.A."/>
            <person name="Frisvad J.C."/>
            <person name="Nielsen K.L."/>
        </authorList>
    </citation>
    <scope>NUCLEOTIDE SEQUENCE</scope>
    <source>
        <strain evidence="3">IBT 16125</strain>
    </source>
</reference>
<proteinExistence type="predicted"/>
<protein>
    <submittedName>
        <fullName evidence="3">Uncharacterized protein</fullName>
    </submittedName>
</protein>
<dbReference type="GeneID" id="81598284"/>
<feature type="compositionally biased region" description="Polar residues" evidence="2">
    <location>
        <begin position="126"/>
        <end position="142"/>
    </location>
</feature>
<evidence type="ECO:0000313" key="3">
    <source>
        <dbReference type="EMBL" id="KAJ5453703.1"/>
    </source>
</evidence>
<feature type="region of interest" description="Disordered" evidence="2">
    <location>
        <begin position="613"/>
        <end position="755"/>
    </location>
</feature>